<comment type="caution">
    <text evidence="1">The sequence shown here is derived from an EMBL/GenBank/DDBJ whole genome shotgun (WGS) entry which is preliminary data.</text>
</comment>
<sequence>MHTFTLKNITITERENKSKRRLRKGEQHQDTIFEVDLNTKCNIFNYGVTCHARSLIKFNNMAQAEQLDQMVETILSDIEANKTKIISEFKEHLFRVNTNAEKIQIKVIKAHKDKVKKAFRSAKFNWDKLAWEIKKSSANMKKASQLIEEIKDIATEEDILAVLDVSECYISKTLLDMISSKQYQTQDSND</sequence>
<dbReference type="AlphaFoldDB" id="A0A2S3R7U5"/>
<dbReference type="RefSeq" id="WP_025789646.1">
    <property type="nucleotide sequence ID" value="NZ_JADIXT020000001.1"/>
</dbReference>
<reference evidence="1 2" key="1">
    <citation type="journal article" date="2018" name="Front. Microbiol.">
        <title>Phylogeny of Vibrio vulnificus from the Analysis of the Core-Genome: Implications for Intra-Species Taxonomy.</title>
        <authorList>
            <person name="Roig F.J."/>
            <person name="Gonzalez-Candelas F."/>
            <person name="Sanjuan E."/>
            <person name="Fouz B."/>
            <person name="Feil E.J."/>
            <person name="Llorens C."/>
            <person name="Baker-Austin C."/>
            <person name="Oliver J.D."/>
            <person name="Danin-Poleg Y."/>
            <person name="Gibas C.J."/>
            <person name="Kashi Y."/>
            <person name="Gulig P.A."/>
            <person name="Morrison S.S."/>
            <person name="Amaro C."/>
        </authorList>
    </citation>
    <scope>NUCLEOTIDE SEQUENCE [LARGE SCALE GENOMIC DNA]</scope>
    <source>
        <strain evidence="1 2">CECT4608</strain>
    </source>
</reference>
<evidence type="ECO:0000313" key="1">
    <source>
        <dbReference type="EMBL" id="POB49746.1"/>
    </source>
</evidence>
<protein>
    <submittedName>
        <fullName evidence="1">Uncharacterized protein</fullName>
    </submittedName>
</protein>
<accession>A0A2S3R7U5</accession>
<dbReference type="EMBL" id="PDGH01000026">
    <property type="protein sequence ID" value="POB49746.1"/>
    <property type="molecule type" value="Genomic_DNA"/>
</dbReference>
<organism evidence="1 2">
    <name type="scientific">Vibrio vulnificus</name>
    <dbReference type="NCBI Taxonomy" id="672"/>
    <lineage>
        <taxon>Bacteria</taxon>
        <taxon>Pseudomonadati</taxon>
        <taxon>Pseudomonadota</taxon>
        <taxon>Gammaproteobacteria</taxon>
        <taxon>Vibrionales</taxon>
        <taxon>Vibrionaceae</taxon>
        <taxon>Vibrio</taxon>
    </lineage>
</organism>
<proteinExistence type="predicted"/>
<gene>
    <name evidence="1" type="ORF">CRN52_01490</name>
</gene>
<name>A0A2S3R7U5_VIBVL</name>
<evidence type="ECO:0000313" key="2">
    <source>
        <dbReference type="Proteomes" id="UP000237466"/>
    </source>
</evidence>
<dbReference type="Proteomes" id="UP000237466">
    <property type="component" value="Unassembled WGS sequence"/>
</dbReference>